<organism evidence="3 4">
    <name type="scientific">Velocimicrobium porci</name>
    <dbReference type="NCBI Taxonomy" id="2606634"/>
    <lineage>
        <taxon>Bacteria</taxon>
        <taxon>Bacillati</taxon>
        <taxon>Bacillota</taxon>
        <taxon>Clostridia</taxon>
        <taxon>Lachnospirales</taxon>
        <taxon>Lachnospiraceae</taxon>
        <taxon>Velocimicrobium</taxon>
    </lineage>
</organism>
<comment type="caution">
    <text evidence="3">The sequence shown here is derived from an EMBL/GenBank/DDBJ whole genome shotgun (WGS) entry which is preliminary data.</text>
</comment>
<dbReference type="AlphaFoldDB" id="A0A6L5XZM7"/>
<feature type="compositionally biased region" description="Polar residues" evidence="2">
    <location>
        <begin position="178"/>
        <end position="187"/>
    </location>
</feature>
<keyword evidence="1" id="KW-0175">Coiled coil</keyword>
<evidence type="ECO:0000313" key="4">
    <source>
        <dbReference type="Proteomes" id="UP000482209"/>
    </source>
</evidence>
<sequence>MDEIQLIEKLLPQMAEVMNILPGEEFRMKDSDTLLILQRRMEKSDLCMELCAFNELFTEKGGCTLHRIRVAAIAYVKIRLLVEQKQVNFDKKSHRLLFKELKVQYTKIENIIHLSEVNAMMASDYQKEKIELTLEKHKALLDALKIEIDSLESRFERMPVEEDEAESAGTSEKKQPKESVNNSHKLTRSNPLSVITKKIHDAKDKQIIDEQLKEVEKEQSETRCEEIPFYDRSLTFTERFECKDIPAYSILKRRNNYYFGLTRNISKTTYDNEDASLIELTKANEEFLQFMTENLLSEEYELSVFNESEKEALKMYFNFVSGCFKKHIGVTLTVQEYLEFKRYYNKLILRMFELEKKQKEDYYKALILADCYMSYMDGYDLKCVDDEETIIANIVKEKHGNYIDDLNLIMDNHICDEDARADLAELKRKISEFNLPECTEDFPVEKNSEAEVLPLQTMDMYHLTQFAQMPRMYGMPMMPMGVNQGVMQIVIQILNKDREVVDEALYAGSNIGQALYDYQSKSGCIKRLGFRNNGQDIFCKEEKEMV</sequence>
<keyword evidence="4" id="KW-1185">Reference proteome</keyword>
<dbReference type="Proteomes" id="UP000482209">
    <property type="component" value="Unassembled WGS sequence"/>
</dbReference>
<evidence type="ECO:0000256" key="1">
    <source>
        <dbReference type="SAM" id="Coils"/>
    </source>
</evidence>
<protein>
    <submittedName>
        <fullName evidence="3">Uncharacterized protein</fullName>
    </submittedName>
</protein>
<name>A0A6L5XZM7_9FIRM</name>
<gene>
    <name evidence="3" type="ORF">FYJ58_10595</name>
</gene>
<accession>A0A6L5XZM7</accession>
<dbReference type="EMBL" id="VUMT01000016">
    <property type="protein sequence ID" value="MSS64316.1"/>
    <property type="molecule type" value="Genomic_DNA"/>
</dbReference>
<proteinExistence type="predicted"/>
<reference evidence="3 4" key="1">
    <citation type="submission" date="2019-08" db="EMBL/GenBank/DDBJ databases">
        <title>In-depth cultivation of the pig gut microbiome towards novel bacterial diversity and tailored functional studies.</title>
        <authorList>
            <person name="Wylensek D."/>
            <person name="Hitch T.C.A."/>
            <person name="Clavel T."/>
        </authorList>
    </citation>
    <scope>NUCLEOTIDE SEQUENCE [LARGE SCALE GENOMIC DNA]</scope>
    <source>
        <strain evidence="3 4">WCA-693-APC-MOT-I</strain>
    </source>
</reference>
<evidence type="ECO:0000256" key="2">
    <source>
        <dbReference type="SAM" id="MobiDB-lite"/>
    </source>
</evidence>
<feature type="coiled-coil region" evidence="1">
    <location>
        <begin position="127"/>
        <end position="154"/>
    </location>
</feature>
<dbReference type="RefSeq" id="WP_154519709.1">
    <property type="nucleotide sequence ID" value="NZ_VUMT01000016.1"/>
</dbReference>
<feature type="region of interest" description="Disordered" evidence="2">
    <location>
        <begin position="159"/>
        <end position="187"/>
    </location>
</feature>
<evidence type="ECO:0000313" key="3">
    <source>
        <dbReference type="EMBL" id="MSS64316.1"/>
    </source>
</evidence>